<organism evidence="1 2">
    <name type="scientific">Russula earlei</name>
    <dbReference type="NCBI Taxonomy" id="71964"/>
    <lineage>
        <taxon>Eukaryota</taxon>
        <taxon>Fungi</taxon>
        <taxon>Dikarya</taxon>
        <taxon>Basidiomycota</taxon>
        <taxon>Agaricomycotina</taxon>
        <taxon>Agaricomycetes</taxon>
        <taxon>Russulales</taxon>
        <taxon>Russulaceae</taxon>
        <taxon>Russula</taxon>
    </lineage>
</organism>
<accession>A0ACC0TSP0</accession>
<name>A0ACC0TSP0_9AGAM</name>
<proteinExistence type="predicted"/>
<protein>
    <submittedName>
        <fullName evidence="1">Uncharacterized protein</fullName>
    </submittedName>
</protein>
<evidence type="ECO:0000313" key="2">
    <source>
        <dbReference type="Proteomes" id="UP001207468"/>
    </source>
</evidence>
<sequence>MRTSSIFAIFCLANGIVPSLAIPSGYVIREGKLSDNDHNTLLSELQAHKDLQNSGIWLKTVIQNTMMRWPQLRRRPRGGNTTKPRMD</sequence>
<evidence type="ECO:0000313" key="1">
    <source>
        <dbReference type="EMBL" id="KAI9443744.1"/>
    </source>
</evidence>
<dbReference type="Proteomes" id="UP001207468">
    <property type="component" value="Unassembled WGS sequence"/>
</dbReference>
<reference evidence="1" key="1">
    <citation type="submission" date="2021-03" db="EMBL/GenBank/DDBJ databases">
        <title>Evolutionary priming and transition to the ectomycorrhizal habit in an iconic lineage of mushroom-forming fungi: is preadaptation a requirement?</title>
        <authorList>
            <consortium name="DOE Joint Genome Institute"/>
            <person name="Looney B.P."/>
            <person name="Miyauchi S."/>
            <person name="Morin E."/>
            <person name="Drula E."/>
            <person name="Courty P.E."/>
            <person name="Chicoki N."/>
            <person name="Fauchery L."/>
            <person name="Kohler A."/>
            <person name="Kuo A."/>
            <person name="LaButti K."/>
            <person name="Pangilinan J."/>
            <person name="Lipzen A."/>
            <person name="Riley R."/>
            <person name="Andreopoulos W."/>
            <person name="He G."/>
            <person name="Johnson J."/>
            <person name="Barry K.W."/>
            <person name="Grigoriev I.V."/>
            <person name="Nagy L."/>
            <person name="Hibbett D."/>
            <person name="Henrissat B."/>
            <person name="Matheny P.B."/>
            <person name="Labbe J."/>
            <person name="Martin A.F."/>
        </authorList>
    </citation>
    <scope>NUCLEOTIDE SEQUENCE</scope>
    <source>
        <strain evidence="1">BPL698</strain>
    </source>
</reference>
<keyword evidence="2" id="KW-1185">Reference proteome</keyword>
<comment type="caution">
    <text evidence="1">The sequence shown here is derived from an EMBL/GenBank/DDBJ whole genome shotgun (WGS) entry which is preliminary data.</text>
</comment>
<dbReference type="EMBL" id="JAGFNK010000687">
    <property type="protein sequence ID" value="KAI9443744.1"/>
    <property type="molecule type" value="Genomic_DNA"/>
</dbReference>
<gene>
    <name evidence="1" type="ORF">F5148DRAFT_1255917</name>
</gene>